<dbReference type="AlphaFoldDB" id="A0A9N7VNL8"/>
<proteinExistence type="predicted"/>
<dbReference type="Proteomes" id="UP001153269">
    <property type="component" value="Unassembled WGS sequence"/>
</dbReference>
<sequence>MSIQSSGLDGLAQELLLNAQLHGKRPVHEIGVCPRVDKYRDCGSLSVAEKLSVDKGPRGLFSNGSVAHQRPLSLCRVLPSCIGSVGAFRLLVNDAKGTSEGYAVPSASMEEDGFMSHLRPWRRLGSRPICVCQGWQTDRREPKSYDNEAEKELAEFLVY</sequence>
<name>A0A9N7VNL8_PLEPL</name>
<reference evidence="1" key="1">
    <citation type="submission" date="2020-03" db="EMBL/GenBank/DDBJ databases">
        <authorList>
            <person name="Weist P."/>
        </authorList>
    </citation>
    <scope>NUCLEOTIDE SEQUENCE</scope>
</reference>
<evidence type="ECO:0000313" key="2">
    <source>
        <dbReference type="Proteomes" id="UP001153269"/>
    </source>
</evidence>
<protein>
    <submittedName>
        <fullName evidence="1">Uncharacterized protein</fullName>
    </submittedName>
</protein>
<accession>A0A9N7VNL8</accession>
<gene>
    <name evidence="1" type="ORF">PLEPLA_LOCUS39204</name>
</gene>
<keyword evidence="2" id="KW-1185">Reference proteome</keyword>
<organism evidence="1 2">
    <name type="scientific">Pleuronectes platessa</name>
    <name type="common">European plaice</name>
    <dbReference type="NCBI Taxonomy" id="8262"/>
    <lineage>
        <taxon>Eukaryota</taxon>
        <taxon>Metazoa</taxon>
        <taxon>Chordata</taxon>
        <taxon>Craniata</taxon>
        <taxon>Vertebrata</taxon>
        <taxon>Euteleostomi</taxon>
        <taxon>Actinopterygii</taxon>
        <taxon>Neopterygii</taxon>
        <taxon>Teleostei</taxon>
        <taxon>Neoteleostei</taxon>
        <taxon>Acanthomorphata</taxon>
        <taxon>Carangaria</taxon>
        <taxon>Pleuronectiformes</taxon>
        <taxon>Pleuronectoidei</taxon>
        <taxon>Pleuronectidae</taxon>
        <taxon>Pleuronectes</taxon>
    </lineage>
</organism>
<dbReference type="EMBL" id="CADEAL010004091">
    <property type="protein sequence ID" value="CAB1451510.1"/>
    <property type="molecule type" value="Genomic_DNA"/>
</dbReference>
<evidence type="ECO:0000313" key="1">
    <source>
        <dbReference type="EMBL" id="CAB1451510.1"/>
    </source>
</evidence>
<comment type="caution">
    <text evidence="1">The sequence shown here is derived from an EMBL/GenBank/DDBJ whole genome shotgun (WGS) entry which is preliminary data.</text>
</comment>